<dbReference type="InterPro" id="IPR056746">
    <property type="entry name" value="SPAN_dom"/>
</dbReference>
<evidence type="ECO:0000313" key="3">
    <source>
        <dbReference type="EMBL" id="MBV4523168.1"/>
    </source>
</evidence>
<dbReference type="RefSeq" id="WP_217872951.1">
    <property type="nucleotide sequence ID" value="NZ_JAHSTU010000008.1"/>
</dbReference>
<name>A0ABS6QW59_9PSED</name>
<evidence type="ECO:0000256" key="1">
    <source>
        <dbReference type="SAM" id="MobiDB-lite"/>
    </source>
</evidence>
<evidence type="ECO:0000313" key="4">
    <source>
        <dbReference type="Proteomes" id="UP001049200"/>
    </source>
</evidence>
<protein>
    <submittedName>
        <fullName evidence="3">Invasion protein</fullName>
    </submittedName>
</protein>
<feature type="domain" description="Surface presentation of antigen" evidence="2">
    <location>
        <begin position="230"/>
        <end position="299"/>
    </location>
</feature>
<feature type="compositionally biased region" description="Low complexity" evidence="1">
    <location>
        <begin position="282"/>
        <end position="294"/>
    </location>
</feature>
<dbReference type="Pfam" id="PF02510">
    <property type="entry name" value="SPAN"/>
    <property type="match status" value="1"/>
</dbReference>
<sequence>MNDITVISPRPVQVPDPVTDGSMDELQDTLVPVQEEDLPQGVQDLLAALILRHRSTTQTGRAIPTFQGASEGVHDKVPSAVPVALTNPQTNRPIQHLPPQLMLPVVASVDRVGTPVQGAIAQAELKPLPSSLPAGPSIERASSIPESYTERVAHTPTSTPTSTSTSTSTPVAAEPSLPQALQLPPATVYHTISGLQPSVPAAPLLRPQPAPDVVLETLPNADRGLLQVPFSKGAANGQVTISRVPDEPTRSLQLSPSNALVFEQLKVPFEQIREPVWRLTDSGGEQQRQGSQQSPDEEQPEQSELPA</sequence>
<accession>A0ABS6QW59</accession>
<feature type="region of interest" description="Disordered" evidence="1">
    <location>
        <begin position="276"/>
        <end position="307"/>
    </location>
</feature>
<reference evidence="3" key="1">
    <citation type="submission" date="2021-06" db="EMBL/GenBank/DDBJ databases">
        <title>Updating the genus Pseudomonas: Description of 43 new species and partition of the Pseudomonas putida group.</title>
        <authorList>
            <person name="Girard L."/>
            <person name="Lood C."/>
            <person name="Vandamme P."/>
            <person name="Rokni-Zadeh H."/>
            <person name="Van Noort V."/>
            <person name="Hofte M."/>
            <person name="Lavigne R."/>
            <person name="De Mot R."/>
        </authorList>
    </citation>
    <scope>NUCLEOTIDE SEQUENCE</scope>
    <source>
        <strain evidence="3">SWRI74</strain>
    </source>
</reference>
<dbReference type="Proteomes" id="UP001049200">
    <property type="component" value="Unassembled WGS sequence"/>
</dbReference>
<evidence type="ECO:0000259" key="2">
    <source>
        <dbReference type="Pfam" id="PF02510"/>
    </source>
</evidence>
<keyword evidence="4" id="KW-1185">Reference proteome</keyword>
<dbReference type="EMBL" id="JAHSTU010000008">
    <property type="protein sequence ID" value="MBV4523168.1"/>
    <property type="molecule type" value="Genomic_DNA"/>
</dbReference>
<feature type="compositionally biased region" description="Low complexity" evidence="1">
    <location>
        <begin position="155"/>
        <end position="172"/>
    </location>
</feature>
<proteinExistence type="predicted"/>
<feature type="region of interest" description="Disordered" evidence="1">
    <location>
        <begin position="127"/>
        <end position="172"/>
    </location>
</feature>
<comment type="caution">
    <text evidence="3">The sequence shown here is derived from an EMBL/GenBank/DDBJ whole genome shotgun (WGS) entry which is preliminary data.</text>
</comment>
<organism evidence="3 4">
    <name type="scientific">Pseudomonas azerbaijanoccidentalis</name>
    <dbReference type="NCBI Taxonomy" id="2842347"/>
    <lineage>
        <taxon>Bacteria</taxon>
        <taxon>Pseudomonadati</taxon>
        <taxon>Pseudomonadota</taxon>
        <taxon>Gammaproteobacteria</taxon>
        <taxon>Pseudomonadales</taxon>
        <taxon>Pseudomonadaceae</taxon>
        <taxon>Pseudomonas</taxon>
    </lineage>
</organism>
<gene>
    <name evidence="3" type="ORF">KVG88_24195</name>
</gene>